<proteinExistence type="predicted"/>
<dbReference type="KEGG" id="dsf:UWK_00306"/>
<dbReference type="Gene3D" id="3.40.50.2300">
    <property type="match status" value="1"/>
</dbReference>
<accession>M1PK57</accession>
<dbReference type="EMBL" id="CP003985">
    <property type="protein sequence ID" value="AGF76891.1"/>
    <property type="molecule type" value="Genomic_DNA"/>
</dbReference>
<dbReference type="SMART" id="SM00448">
    <property type="entry name" value="REC"/>
    <property type="match status" value="1"/>
</dbReference>
<keyword evidence="4" id="KW-0238">DNA-binding</keyword>
<dbReference type="eggNOG" id="COG0745">
    <property type="taxonomic scope" value="Bacteria"/>
</dbReference>
<dbReference type="PANTHER" id="PTHR44591:SF3">
    <property type="entry name" value="RESPONSE REGULATORY DOMAIN-CONTAINING PROTEIN"/>
    <property type="match status" value="1"/>
</dbReference>
<evidence type="ECO:0000313" key="4">
    <source>
        <dbReference type="EMBL" id="AGF76891.1"/>
    </source>
</evidence>
<dbReference type="Pfam" id="PF14332">
    <property type="entry name" value="DUF4388"/>
    <property type="match status" value="1"/>
</dbReference>
<dbReference type="InterPro" id="IPR025497">
    <property type="entry name" value="PatA-like_N"/>
</dbReference>
<dbReference type="OrthoDB" id="5487947at2"/>
<reference evidence="5" key="1">
    <citation type="journal article" date="2013" name="Stand. Genomic Sci.">
        <title>Complete genome sequence of Desulfocapsa sulfexigens, a marine deltaproteobacterium specialized in disproportionating inorganic sulfur compounds.</title>
        <authorList>
            <person name="Finster K.W."/>
            <person name="Kjeldsen K.U."/>
            <person name="Kube M."/>
            <person name="Reinhardt R."/>
            <person name="Mussmann M."/>
            <person name="Amann R."/>
            <person name="Schreiber L."/>
        </authorList>
    </citation>
    <scope>NUCLEOTIDE SEQUENCE [LARGE SCALE GENOMIC DNA]</scope>
    <source>
        <strain evidence="5">DSM 10523 / SB164P1</strain>
    </source>
</reference>
<dbReference type="SUPFAM" id="SSF52172">
    <property type="entry name" value="CheY-like"/>
    <property type="match status" value="1"/>
</dbReference>
<feature type="domain" description="Response regulatory" evidence="3">
    <location>
        <begin position="4"/>
        <end position="120"/>
    </location>
</feature>
<dbReference type="AlphaFoldDB" id="M1PK57"/>
<name>M1PK57_DESSD</name>
<dbReference type="STRING" id="1167006.UWK_00306"/>
<dbReference type="Pfam" id="PF00072">
    <property type="entry name" value="Response_reg"/>
    <property type="match status" value="1"/>
</dbReference>
<dbReference type="GO" id="GO:0003677">
    <property type="term" value="F:DNA binding"/>
    <property type="evidence" value="ECO:0007669"/>
    <property type="project" value="UniProtKB-KW"/>
</dbReference>
<dbReference type="InterPro" id="IPR011006">
    <property type="entry name" value="CheY-like_superfamily"/>
</dbReference>
<keyword evidence="1" id="KW-0597">Phosphoprotein</keyword>
<gene>
    <name evidence="4" type="ordered locus">UWK_00306</name>
</gene>
<dbReference type="CDD" id="cd00156">
    <property type="entry name" value="REC"/>
    <property type="match status" value="1"/>
</dbReference>
<protein>
    <submittedName>
        <fullName evidence="4">CheY-like receiver, AAA-type ATPase and DNA-binding domain-containing response regulator</fullName>
    </submittedName>
</protein>
<dbReference type="GO" id="GO:0000160">
    <property type="term" value="P:phosphorelay signal transduction system"/>
    <property type="evidence" value="ECO:0007669"/>
    <property type="project" value="InterPro"/>
</dbReference>
<comment type="caution">
    <text evidence="2">Lacks conserved residue(s) required for the propagation of feature annotation.</text>
</comment>
<evidence type="ECO:0000259" key="3">
    <source>
        <dbReference type="PROSITE" id="PS50110"/>
    </source>
</evidence>
<evidence type="ECO:0000256" key="1">
    <source>
        <dbReference type="ARBA" id="ARBA00022553"/>
    </source>
</evidence>
<dbReference type="Proteomes" id="UP000011721">
    <property type="component" value="Chromosome"/>
</dbReference>
<evidence type="ECO:0000256" key="2">
    <source>
        <dbReference type="PROSITE-ProRule" id="PRU00169"/>
    </source>
</evidence>
<dbReference type="InterPro" id="IPR001789">
    <property type="entry name" value="Sig_transdc_resp-reg_receiver"/>
</dbReference>
<sequence length="337" mass="37211">MIRKILLVDNDQILQLALKRKLAAFEEEFQVVQAVDGFDALKKLEKAAFSLICTELMMPRMDGIGLINHVRTKYPDIPIIVISGMKKSDIPDIEQVQQMVAYLEKPFRETELPELIRTVLRKEAKEGIMNNVSPTMFLQLMEMEGKTCTIRMLDNGSDEGGILYLKDGQLLDARVGKYKGIKAATRVFFWDDVTVFLRHDCPFMENMVNSPVQTIIMAALVAKDEHADSTTAAREAANQNSEGAENLSLDELKKFIIQELGGMSGVGAIAGESSMIAVNSKLAMLGKSSGLGVFKAAYIEGQDGRTALLVPGNPPARMDVTSECPVEELLRKLKARA</sequence>
<keyword evidence="5" id="KW-1185">Reference proteome</keyword>
<organism evidence="4 5">
    <name type="scientific">Desulfocapsa sulfexigens (strain DSM 10523 / SB164P1)</name>
    <dbReference type="NCBI Taxonomy" id="1167006"/>
    <lineage>
        <taxon>Bacteria</taxon>
        <taxon>Pseudomonadati</taxon>
        <taxon>Thermodesulfobacteriota</taxon>
        <taxon>Desulfobulbia</taxon>
        <taxon>Desulfobulbales</taxon>
        <taxon>Desulfocapsaceae</taxon>
        <taxon>Desulfocapsa</taxon>
    </lineage>
</organism>
<evidence type="ECO:0000313" key="5">
    <source>
        <dbReference type="Proteomes" id="UP000011721"/>
    </source>
</evidence>
<dbReference type="HOGENOM" id="CLU_823167_0_0_7"/>
<dbReference type="InterPro" id="IPR050595">
    <property type="entry name" value="Bact_response_regulator"/>
</dbReference>
<dbReference type="PROSITE" id="PS50110">
    <property type="entry name" value="RESPONSE_REGULATORY"/>
    <property type="match status" value="1"/>
</dbReference>
<dbReference type="RefSeq" id="WP_015402590.1">
    <property type="nucleotide sequence ID" value="NC_020304.1"/>
</dbReference>
<dbReference type="PANTHER" id="PTHR44591">
    <property type="entry name" value="STRESS RESPONSE REGULATOR PROTEIN 1"/>
    <property type="match status" value="1"/>
</dbReference>